<dbReference type="InterPro" id="IPR001128">
    <property type="entry name" value="Cyt_P450"/>
</dbReference>
<dbReference type="SUPFAM" id="SSF48264">
    <property type="entry name" value="Cytochrome P450"/>
    <property type="match status" value="1"/>
</dbReference>
<comment type="similarity">
    <text evidence="7">Belongs to the cytochrome P450 family.</text>
</comment>
<reference evidence="8" key="1">
    <citation type="submission" date="2023-07" db="EMBL/GenBank/DDBJ databases">
        <authorList>
            <consortium name="AG Swart"/>
            <person name="Singh M."/>
            <person name="Singh A."/>
            <person name="Seah K."/>
            <person name="Emmerich C."/>
        </authorList>
    </citation>
    <scope>NUCLEOTIDE SEQUENCE</scope>
    <source>
        <strain evidence="8">DP1</strain>
    </source>
</reference>
<dbReference type="PROSITE" id="PS00086">
    <property type="entry name" value="CYTOCHROME_P450"/>
    <property type="match status" value="1"/>
</dbReference>
<evidence type="ECO:0000313" key="8">
    <source>
        <dbReference type="EMBL" id="CAI2365544.1"/>
    </source>
</evidence>
<evidence type="ECO:0000256" key="6">
    <source>
        <dbReference type="PIRSR" id="PIRSR602401-1"/>
    </source>
</evidence>
<evidence type="ECO:0000256" key="2">
    <source>
        <dbReference type="ARBA" id="ARBA00022723"/>
    </source>
</evidence>
<dbReference type="GO" id="GO:0020037">
    <property type="term" value="F:heme binding"/>
    <property type="evidence" value="ECO:0007669"/>
    <property type="project" value="InterPro"/>
</dbReference>
<evidence type="ECO:0000256" key="4">
    <source>
        <dbReference type="ARBA" id="ARBA00023004"/>
    </source>
</evidence>
<keyword evidence="4 6" id="KW-0408">Iron</keyword>
<evidence type="ECO:0008006" key="10">
    <source>
        <dbReference type="Google" id="ProtNLM"/>
    </source>
</evidence>
<comment type="caution">
    <text evidence="8">The sequence shown here is derived from an EMBL/GenBank/DDBJ whole genome shotgun (WGS) entry which is preliminary data.</text>
</comment>
<dbReference type="GO" id="GO:0004497">
    <property type="term" value="F:monooxygenase activity"/>
    <property type="evidence" value="ECO:0007669"/>
    <property type="project" value="UniProtKB-KW"/>
</dbReference>
<feature type="binding site" description="axial binding residue" evidence="6">
    <location>
        <position position="457"/>
    </location>
    <ligand>
        <name>heme</name>
        <dbReference type="ChEBI" id="CHEBI:30413"/>
    </ligand>
    <ligandPart>
        <name>Fe</name>
        <dbReference type="ChEBI" id="CHEBI:18248"/>
    </ligandPart>
</feature>
<evidence type="ECO:0000256" key="3">
    <source>
        <dbReference type="ARBA" id="ARBA00023002"/>
    </source>
</evidence>
<dbReference type="PRINTS" id="PR00463">
    <property type="entry name" value="EP450I"/>
</dbReference>
<evidence type="ECO:0000256" key="5">
    <source>
        <dbReference type="ARBA" id="ARBA00023033"/>
    </source>
</evidence>
<dbReference type="PANTHER" id="PTHR24303:SF31">
    <property type="entry name" value="CYTOCHROME P450 307A1-RELATED"/>
    <property type="match status" value="1"/>
</dbReference>
<dbReference type="CDD" id="cd00302">
    <property type="entry name" value="cytochrome_P450"/>
    <property type="match status" value="1"/>
</dbReference>
<keyword evidence="6 7" id="KW-0349">Heme</keyword>
<comment type="cofactor">
    <cofactor evidence="1 6">
        <name>heme</name>
        <dbReference type="ChEBI" id="CHEBI:30413"/>
    </cofactor>
</comment>
<protein>
    <recommendedName>
        <fullName evidence="10">Cytochrome P450</fullName>
    </recommendedName>
</protein>
<evidence type="ECO:0000256" key="7">
    <source>
        <dbReference type="RuleBase" id="RU000461"/>
    </source>
</evidence>
<accession>A0AAD1UE48</accession>
<dbReference type="PRINTS" id="PR00385">
    <property type="entry name" value="P450"/>
</dbReference>
<sequence>MESSEFAELESNGVVQAAKEHYEKYDNVTVSENPHPLYGDYEDEEDSMKFQLQKHIDCITDNPDMDILVIFEFQRTIVYLSSQQAFKDFKSLLPKKIDRSDTEKLTFGKVYPDSLEMCPTSSSFKQRYNLFFRNTPFKKPESQVGLMLLVLEQYISKIKKNKAFDLVETIGSCLYDIVLTILFGEEFHKNIGKINYKYSDGRKYKTKFEEGLAQVSLDCIENGSDITSGLCPHINLKSEVDPYKRDQENIDEIYRVLTEFLTKNDTQSEFSCPLMGDILDPDSIKDYDPSELKNDLFLLIDAASGTLMLTIPSVLLTLKRNPEIWDKLYQELEKNGVIEEASKKNAFETDEGVKTILECEYLTYVIKEVMRLYPPTVGSSPYVANEEVTVCGVDISKDTQIFLNIASQHYNPKIWHNPLEFIPERFDPESELYYIPGTEDPRPVTSFIPFSFGKRKCAGDNYAMTALKVFVAYILIRVEFKIESKILSNQDYILGLDAESSLKVTITKKYG</sequence>
<dbReference type="InterPro" id="IPR002401">
    <property type="entry name" value="Cyt_P450_E_grp-I"/>
</dbReference>
<keyword evidence="9" id="KW-1185">Reference proteome</keyword>
<proteinExistence type="inferred from homology"/>
<dbReference type="PANTHER" id="PTHR24303">
    <property type="entry name" value="HEME-BINDING MONOOXYGENASE FAMILY"/>
    <property type="match status" value="1"/>
</dbReference>
<keyword evidence="2 6" id="KW-0479">Metal-binding</keyword>
<dbReference type="EMBL" id="CAMPGE010006669">
    <property type="protein sequence ID" value="CAI2365544.1"/>
    <property type="molecule type" value="Genomic_DNA"/>
</dbReference>
<gene>
    <name evidence="8" type="ORF">ECRASSUSDP1_LOCUS6864</name>
</gene>
<evidence type="ECO:0000313" key="9">
    <source>
        <dbReference type="Proteomes" id="UP001295684"/>
    </source>
</evidence>
<keyword evidence="3 7" id="KW-0560">Oxidoreductase</keyword>
<dbReference type="InterPro" id="IPR017972">
    <property type="entry name" value="Cyt_P450_CS"/>
</dbReference>
<evidence type="ECO:0000256" key="1">
    <source>
        <dbReference type="ARBA" id="ARBA00001971"/>
    </source>
</evidence>
<dbReference type="InterPro" id="IPR036396">
    <property type="entry name" value="Cyt_P450_sf"/>
</dbReference>
<dbReference type="AlphaFoldDB" id="A0AAD1UE48"/>
<dbReference type="GO" id="GO:0016705">
    <property type="term" value="F:oxidoreductase activity, acting on paired donors, with incorporation or reduction of molecular oxygen"/>
    <property type="evidence" value="ECO:0007669"/>
    <property type="project" value="InterPro"/>
</dbReference>
<dbReference type="GO" id="GO:0005506">
    <property type="term" value="F:iron ion binding"/>
    <property type="evidence" value="ECO:0007669"/>
    <property type="project" value="InterPro"/>
</dbReference>
<dbReference type="Proteomes" id="UP001295684">
    <property type="component" value="Unassembled WGS sequence"/>
</dbReference>
<dbReference type="Pfam" id="PF00067">
    <property type="entry name" value="p450"/>
    <property type="match status" value="1"/>
</dbReference>
<organism evidence="8 9">
    <name type="scientific">Euplotes crassus</name>
    <dbReference type="NCBI Taxonomy" id="5936"/>
    <lineage>
        <taxon>Eukaryota</taxon>
        <taxon>Sar</taxon>
        <taxon>Alveolata</taxon>
        <taxon>Ciliophora</taxon>
        <taxon>Intramacronucleata</taxon>
        <taxon>Spirotrichea</taxon>
        <taxon>Hypotrichia</taxon>
        <taxon>Euplotida</taxon>
        <taxon>Euplotidae</taxon>
        <taxon>Moneuplotes</taxon>
    </lineage>
</organism>
<name>A0AAD1UE48_EUPCR</name>
<keyword evidence="5 7" id="KW-0503">Monooxygenase</keyword>
<dbReference type="Gene3D" id="1.10.630.10">
    <property type="entry name" value="Cytochrome P450"/>
    <property type="match status" value="1"/>
</dbReference>